<dbReference type="Proteomes" id="UP000831537">
    <property type="component" value="Chromosome"/>
</dbReference>
<evidence type="ECO:0000313" key="3">
    <source>
        <dbReference type="Proteomes" id="UP000831537"/>
    </source>
</evidence>
<feature type="transmembrane region" description="Helical" evidence="1">
    <location>
        <begin position="105"/>
        <end position="125"/>
    </location>
</feature>
<keyword evidence="1" id="KW-0472">Membrane</keyword>
<feature type="transmembrane region" description="Helical" evidence="1">
    <location>
        <begin position="198"/>
        <end position="220"/>
    </location>
</feature>
<feature type="transmembrane region" description="Helical" evidence="1">
    <location>
        <begin position="131"/>
        <end position="156"/>
    </location>
</feature>
<keyword evidence="1" id="KW-0812">Transmembrane</keyword>
<gene>
    <name evidence="2" type="ORF">MUN87_15590</name>
</gene>
<name>A0ABY4GIE9_9BACI</name>
<dbReference type="RefSeq" id="WP_244741516.1">
    <property type="nucleotide sequence ID" value="NZ_CP095071.1"/>
</dbReference>
<accession>A0ABY4GIE9</accession>
<protein>
    <submittedName>
        <fullName evidence="2">DUF624 domain-containing protein</fullName>
    </submittedName>
</protein>
<feature type="transmembrane region" description="Helical" evidence="1">
    <location>
        <begin position="50"/>
        <end position="75"/>
    </location>
</feature>
<keyword evidence="3" id="KW-1185">Reference proteome</keyword>
<dbReference type="EMBL" id="CP095071">
    <property type="protein sequence ID" value="UOQ84128.1"/>
    <property type="molecule type" value="Genomic_DNA"/>
</dbReference>
<evidence type="ECO:0000313" key="2">
    <source>
        <dbReference type="EMBL" id="UOQ84128.1"/>
    </source>
</evidence>
<feature type="transmembrane region" description="Helical" evidence="1">
    <location>
        <begin position="21"/>
        <end position="44"/>
    </location>
</feature>
<keyword evidence="1" id="KW-1133">Transmembrane helix</keyword>
<proteinExistence type="predicted"/>
<dbReference type="Pfam" id="PF04854">
    <property type="entry name" value="DUF624"/>
    <property type="match status" value="1"/>
</dbReference>
<feature type="transmembrane region" description="Helical" evidence="1">
    <location>
        <begin position="168"/>
        <end position="192"/>
    </location>
</feature>
<evidence type="ECO:0000256" key="1">
    <source>
        <dbReference type="SAM" id="Phobius"/>
    </source>
</evidence>
<reference evidence="2 3" key="1">
    <citation type="submission" date="2022-04" db="EMBL/GenBank/DDBJ databases">
        <title>Gracilibacillus sp. isolated from saltern.</title>
        <authorList>
            <person name="Won M."/>
            <person name="Lee C.-M."/>
            <person name="Woen H.-Y."/>
            <person name="Kwon S.-W."/>
        </authorList>
    </citation>
    <scope>NUCLEOTIDE SEQUENCE [LARGE SCALE GENOMIC DNA]</scope>
    <source>
        <strain evidence="2 3">SSPM10-3</strain>
    </source>
</reference>
<dbReference type="InterPro" id="IPR006938">
    <property type="entry name" value="DUF624"/>
</dbReference>
<organism evidence="2 3">
    <name type="scientific">Gracilibacillus salinarum</name>
    <dbReference type="NCBI Taxonomy" id="2932255"/>
    <lineage>
        <taxon>Bacteria</taxon>
        <taxon>Bacillati</taxon>
        <taxon>Bacillota</taxon>
        <taxon>Bacilli</taxon>
        <taxon>Bacillales</taxon>
        <taxon>Bacillaceae</taxon>
        <taxon>Gracilibacillus</taxon>
    </lineage>
</organism>
<sequence>MEINGIWGVFYAISRWLTQVVVANLLWFVFNLPVIIVMFNILMVRYTGELILFGLLLVMVLPLVFFPATVALFAVMRGWIMDKDMHLFSSYWRYYKANYKRSAKGGCFVTLIWSCLILNFFLIQINDLAMLTYLFYVVAFIIFVFSIHYFSLIVHYQSTTFSDLKNAMLLTLINPILTIEILIVSGLSFYLALNFFSFAFPFFIGSVIAYVSFLGFYRYLTKIDVTNNQREIHITK</sequence>